<dbReference type="PROSITE" id="PS00486">
    <property type="entry name" value="DNA_MISMATCH_REPAIR_2"/>
    <property type="match status" value="1"/>
</dbReference>
<dbReference type="InterPro" id="IPR045076">
    <property type="entry name" value="MutS"/>
</dbReference>
<comment type="function">
    <text evidence="8">This protein is involved in the repair of mismatches in DNA. It is possible that it carries out the mismatch recognition step. This protein has a weak ATPase activity.</text>
</comment>
<dbReference type="Pfam" id="PF05190">
    <property type="entry name" value="MutS_IV"/>
    <property type="match status" value="1"/>
</dbReference>
<dbReference type="KEGG" id="cdes:C0J27_05390"/>
<dbReference type="GO" id="GO:0030983">
    <property type="term" value="F:mismatched DNA binding"/>
    <property type="evidence" value="ECO:0007669"/>
    <property type="project" value="InterPro"/>
</dbReference>
<evidence type="ECO:0000259" key="10">
    <source>
        <dbReference type="PROSITE" id="PS00486"/>
    </source>
</evidence>
<keyword evidence="3" id="KW-0547">Nucleotide-binding</keyword>
<evidence type="ECO:0000256" key="9">
    <source>
        <dbReference type="NCBIfam" id="TIGR01070"/>
    </source>
</evidence>
<dbReference type="FunFam" id="3.40.50.300:FF:000870">
    <property type="entry name" value="MutS protein homolog 4"/>
    <property type="match status" value="1"/>
</dbReference>
<keyword evidence="5" id="KW-0067">ATP-binding</keyword>
<dbReference type="OrthoDB" id="9802448at2"/>
<evidence type="ECO:0000313" key="12">
    <source>
        <dbReference type="Proteomes" id="UP000254834"/>
    </source>
</evidence>
<proteinExistence type="inferred from homology"/>
<dbReference type="Gene3D" id="1.10.1420.10">
    <property type="match status" value="2"/>
</dbReference>
<dbReference type="Gene3D" id="3.40.1170.10">
    <property type="entry name" value="DNA repair protein MutS, domain I"/>
    <property type="match status" value="1"/>
</dbReference>
<dbReference type="Pfam" id="PF05192">
    <property type="entry name" value="MutS_III"/>
    <property type="match status" value="1"/>
</dbReference>
<dbReference type="InterPro" id="IPR036187">
    <property type="entry name" value="DNA_mismatch_repair_MutS_sf"/>
</dbReference>
<evidence type="ECO:0000256" key="1">
    <source>
        <dbReference type="ARBA" id="ARBA00006271"/>
    </source>
</evidence>
<gene>
    <name evidence="11" type="ORF">C0J27_05390</name>
</gene>
<dbReference type="InterPro" id="IPR036678">
    <property type="entry name" value="MutS_con_dom_sf"/>
</dbReference>
<evidence type="ECO:0000256" key="5">
    <source>
        <dbReference type="ARBA" id="ARBA00022840"/>
    </source>
</evidence>
<dbReference type="EMBL" id="CP025544">
    <property type="protein sequence ID" value="AXK61135.1"/>
    <property type="molecule type" value="Genomic_DNA"/>
</dbReference>
<dbReference type="GO" id="GO:0005829">
    <property type="term" value="C:cytosol"/>
    <property type="evidence" value="ECO:0007669"/>
    <property type="project" value="TreeGrafter"/>
</dbReference>
<dbReference type="GO" id="GO:0005524">
    <property type="term" value="F:ATP binding"/>
    <property type="evidence" value="ECO:0007669"/>
    <property type="project" value="UniProtKB-UniRule"/>
</dbReference>
<dbReference type="InterPro" id="IPR007861">
    <property type="entry name" value="DNA_mismatch_repair_MutS_clamp"/>
</dbReference>
<feature type="domain" description="DNA mismatch repair proteins mutS family" evidence="10">
    <location>
        <begin position="715"/>
        <end position="731"/>
    </location>
</feature>
<evidence type="ECO:0000256" key="4">
    <source>
        <dbReference type="ARBA" id="ARBA00022763"/>
    </source>
</evidence>
<sequence>MSILIFCILRVIGILSSMSGKKFMDLSQLSGLTPLMQQYFDIRVQFNDALLLFQVGDFYELFFDDAQKASSFLGIALTKRGTFQNEPIPLCGFPVHVLDHYVTKLVKGGFKVALCQQLEQAVTGKMVTRGVTQVFTPGTLTSETLLDSKTSSYLFSFFPTKDSWGLLFSELLTSQIHATVLPVGGDRSLETELFRFLPDEVLLQAESGMGKFEDFFKQRGFFTTRHKLAIDQEQLDAVTAWSQQQFSGASCVELEKNPSLVSALALWHSYLVKNQKDAAQQFKEIHFYRPDEFLLLDPATQKNLDLVANNVDGSKKNSLLSCIDKSVTPMGSRMIRRWLLRPLVDRDAIVQRQDVVAFFIQHPALLHQLIILFEQFGDLQRIVGRIALQKSGIKDYVQLGTITGLIPKLYELLKNCPAVIVQHLLSTCIDFSALHDLLTAACYDGELQDMVIKQGFDAHLDSLREYVTQGDRKILELEAAEQKRTGINSLKIRQNSAHGYYIEITKAHADAVPAEYIRQQTLVGRERYTIPFLQQIQAQAQQAAFSIESYEKEVFQQVKDKVAACITPLRQLAEAICVTDALLGFARIAYDQGYVRPEFNATRDIIIQQGKHPVIGAQLVHQFIANDTFLTDEQSLWIVTGPNMGGKSTYLRQTALICILAQIGSFVPAAHASLPILDRVFTRIGAGDNLAEGKSTFLIEMEETAQICLQATKHSLVILDEVGRGTSTFDGLALAQAVVEYIYEVVQARCLFATHYHELTYLQDHYKGIVTYYADSKKTEQGILFLHKIVKGVARQSFGLEVAKLAQLPAPLLLRAHDLLKQFEHKDQGNTQLNFLPVQKKLPQDNQWEQKYHALSQTHNQQAGLIDTLKHIDCDNLSPKQAFDLLWQLQQESKKI</sequence>
<dbReference type="NCBIfam" id="TIGR01070">
    <property type="entry name" value="mutS1"/>
    <property type="match status" value="1"/>
</dbReference>
<evidence type="ECO:0000256" key="2">
    <source>
        <dbReference type="ARBA" id="ARBA00021982"/>
    </source>
</evidence>
<dbReference type="SUPFAM" id="SSF48334">
    <property type="entry name" value="DNA repair protein MutS, domain III"/>
    <property type="match status" value="1"/>
</dbReference>
<dbReference type="InterPro" id="IPR016151">
    <property type="entry name" value="DNA_mismatch_repair_MutS_N"/>
</dbReference>
<dbReference type="Gene3D" id="3.30.420.110">
    <property type="entry name" value="MutS, connector domain"/>
    <property type="match status" value="1"/>
</dbReference>
<dbReference type="GO" id="GO:0140664">
    <property type="term" value="F:ATP-dependent DNA damage sensor activity"/>
    <property type="evidence" value="ECO:0007669"/>
    <property type="project" value="InterPro"/>
</dbReference>
<dbReference type="SUPFAM" id="SSF52540">
    <property type="entry name" value="P-loop containing nucleoside triphosphate hydrolases"/>
    <property type="match status" value="1"/>
</dbReference>
<protein>
    <recommendedName>
        <fullName evidence="2 9">DNA mismatch repair protein MutS</fullName>
    </recommendedName>
</protein>
<dbReference type="InterPro" id="IPR005748">
    <property type="entry name" value="DNA_mismatch_repair_MutS"/>
</dbReference>
<evidence type="ECO:0000256" key="7">
    <source>
        <dbReference type="ARBA" id="ARBA00023204"/>
    </source>
</evidence>
<dbReference type="Gene3D" id="6.10.140.430">
    <property type="match status" value="1"/>
</dbReference>
<dbReference type="Pfam" id="PF00488">
    <property type="entry name" value="MutS_V"/>
    <property type="match status" value="1"/>
</dbReference>
<comment type="similarity">
    <text evidence="1">Belongs to the DNA mismatch repair MutS family.</text>
</comment>
<dbReference type="SUPFAM" id="SSF55271">
    <property type="entry name" value="DNA repair protein MutS, domain I"/>
    <property type="match status" value="1"/>
</dbReference>
<dbReference type="Gene3D" id="3.40.50.300">
    <property type="entry name" value="P-loop containing nucleotide triphosphate hydrolases"/>
    <property type="match status" value="1"/>
</dbReference>
<dbReference type="AlphaFoldDB" id="A0A345ZCW8"/>
<evidence type="ECO:0000256" key="6">
    <source>
        <dbReference type="ARBA" id="ARBA00023125"/>
    </source>
</evidence>
<reference evidence="11 12" key="1">
    <citation type="submission" date="2017-12" db="EMBL/GenBank/DDBJ databases">
        <title>Chromulinavorax destructans is a abundant pathogen of dominant heterotrophic picoflagllates.</title>
        <authorList>
            <person name="Deeg C.M."/>
            <person name="Zimmer M."/>
            <person name="Suttle C.A."/>
        </authorList>
    </citation>
    <scope>NUCLEOTIDE SEQUENCE [LARGE SCALE GENOMIC DNA]</scope>
    <source>
        <strain evidence="11 12">SeV1</strain>
    </source>
</reference>
<dbReference type="NCBIfam" id="NF003810">
    <property type="entry name" value="PRK05399.1"/>
    <property type="match status" value="1"/>
</dbReference>
<dbReference type="InterPro" id="IPR027417">
    <property type="entry name" value="P-loop_NTPase"/>
</dbReference>
<dbReference type="InterPro" id="IPR007695">
    <property type="entry name" value="DNA_mismatch_repair_MutS-lik_N"/>
</dbReference>
<keyword evidence="12" id="KW-1185">Reference proteome</keyword>
<evidence type="ECO:0000256" key="8">
    <source>
        <dbReference type="ARBA" id="ARBA00024647"/>
    </source>
</evidence>
<dbReference type="SMART" id="SM00534">
    <property type="entry name" value="MUTSac"/>
    <property type="match status" value="1"/>
</dbReference>
<dbReference type="InterPro" id="IPR007696">
    <property type="entry name" value="DNA_mismatch_repair_MutS_core"/>
</dbReference>
<dbReference type="PANTHER" id="PTHR11361">
    <property type="entry name" value="DNA MISMATCH REPAIR PROTEIN MUTS FAMILY MEMBER"/>
    <property type="match status" value="1"/>
</dbReference>
<dbReference type="GO" id="GO:0006298">
    <property type="term" value="P:mismatch repair"/>
    <property type="evidence" value="ECO:0007669"/>
    <property type="project" value="UniProtKB-UniRule"/>
</dbReference>
<dbReference type="SMART" id="SM00533">
    <property type="entry name" value="MUTSd"/>
    <property type="match status" value="1"/>
</dbReference>
<dbReference type="Pfam" id="PF01624">
    <property type="entry name" value="MutS_I"/>
    <property type="match status" value="1"/>
</dbReference>
<keyword evidence="4" id="KW-0227">DNA damage</keyword>
<keyword evidence="6" id="KW-0238">DNA-binding</keyword>
<dbReference type="InterPro" id="IPR017261">
    <property type="entry name" value="DNA_mismatch_repair_MutS/MSH"/>
</dbReference>
<name>A0A345ZCW8_9BACT</name>
<dbReference type="InterPro" id="IPR000432">
    <property type="entry name" value="DNA_mismatch_repair_MutS_C"/>
</dbReference>
<dbReference type="PANTHER" id="PTHR11361:SF34">
    <property type="entry name" value="DNA MISMATCH REPAIR PROTEIN MSH1, MITOCHONDRIAL"/>
    <property type="match status" value="1"/>
</dbReference>
<keyword evidence="7" id="KW-0234">DNA repair</keyword>
<dbReference type="PIRSF" id="PIRSF037677">
    <property type="entry name" value="DNA_mis_repair_Msh6"/>
    <property type="match status" value="1"/>
</dbReference>
<evidence type="ECO:0000256" key="3">
    <source>
        <dbReference type="ARBA" id="ARBA00022741"/>
    </source>
</evidence>
<dbReference type="Proteomes" id="UP000254834">
    <property type="component" value="Chromosome"/>
</dbReference>
<evidence type="ECO:0000313" key="11">
    <source>
        <dbReference type="EMBL" id="AXK61135.1"/>
    </source>
</evidence>
<organism evidence="11 12">
    <name type="scientific">Candidatus Chromulinivorax destructor</name>
    <dbReference type="NCBI Taxonomy" id="2066483"/>
    <lineage>
        <taxon>Bacteria</taxon>
        <taxon>Candidatus Babelota</taxon>
        <taxon>Candidatus Babeliae</taxon>
        <taxon>Candidatus Babeliales</taxon>
        <taxon>Candidatus Chromulinivoraceae</taxon>
        <taxon>Candidatus Chromulinivorax</taxon>
    </lineage>
</organism>
<dbReference type="SUPFAM" id="SSF53150">
    <property type="entry name" value="DNA repair protein MutS, domain II"/>
    <property type="match status" value="1"/>
</dbReference>
<accession>A0A345ZCW8</accession>